<feature type="domain" description="DRBM" evidence="5">
    <location>
        <begin position="190"/>
        <end position="264"/>
    </location>
</feature>
<reference evidence="6 7" key="1">
    <citation type="submission" date="2009-11" db="EMBL/GenBank/DDBJ databases">
        <title>Annotation of Allomyces macrogynus ATCC 38327.</title>
        <authorList>
            <consortium name="The Broad Institute Genome Sequencing Platform"/>
            <person name="Russ C."/>
            <person name="Cuomo C."/>
            <person name="Burger G."/>
            <person name="Gray M.W."/>
            <person name="Holland P.W.H."/>
            <person name="King N."/>
            <person name="Lang F.B.F."/>
            <person name="Roger A.J."/>
            <person name="Ruiz-Trillo I."/>
            <person name="Young S.K."/>
            <person name="Zeng Q."/>
            <person name="Gargeya S."/>
            <person name="Fitzgerald M."/>
            <person name="Haas B."/>
            <person name="Abouelleil A."/>
            <person name="Alvarado L."/>
            <person name="Arachchi H.M."/>
            <person name="Berlin A."/>
            <person name="Chapman S.B."/>
            <person name="Gearin G."/>
            <person name="Goldberg J."/>
            <person name="Griggs A."/>
            <person name="Gujja S."/>
            <person name="Hansen M."/>
            <person name="Heiman D."/>
            <person name="Howarth C."/>
            <person name="Larimer J."/>
            <person name="Lui A."/>
            <person name="MacDonald P.J.P."/>
            <person name="McCowen C."/>
            <person name="Montmayeur A."/>
            <person name="Murphy C."/>
            <person name="Neiman D."/>
            <person name="Pearson M."/>
            <person name="Priest M."/>
            <person name="Roberts A."/>
            <person name="Saif S."/>
            <person name="Shea T."/>
            <person name="Sisk P."/>
            <person name="Stolte C."/>
            <person name="Sykes S."/>
            <person name="Wortman J."/>
            <person name="Nusbaum C."/>
            <person name="Birren B."/>
        </authorList>
    </citation>
    <scope>NUCLEOTIDE SEQUENCE [LARGE SCALE GENOMIC DNA]</scope>
    <source>
        <strain evidence="6 7">ATCC 38327</strain>
    </source>
</reference>
<dbReference type="GO" id="GO:0003723">
    <property type="term" value="F:RNA binding"/>
    <property type="evidence" value="ECO:0007669"/>
    <property type="project" value="UniProtKB-UniRule"/>
</dbReference>
<feature type="domain" description="FHA" evidence="4">
    <location>
        <begin position="65"/>
        <end position="114"/>
    </location>
</feature>
<organism evidence="6 7">
    <name type="scientific">Allomyces macrogynus (strain ATCC 38327)</name>
    <name type="common">Allomyces javanicus var. macrogynus</name>
    <dbReference type="NCBI Taxonomy" id="578462"/>
    <lineage>
        <taxon>Eukaryota</taxon>
        <taxon>Fungi</taxon>
        <taxon>Fungi incertae sedis</taxon>
        <taxon>Blastocladiomycota</taxon>
        <taxon>Blastocladiomycetes</taxon>
        <taxon>Blastocladiales</taxon>
        <taxon>Blastocladiaceae</taxon>
        <taxon>Allomyces</taxon>
    </lineage>
</organism>
<sequence length="476" mass="52536">MSDDSGFKKPSARPSSSGAVPADAPPLPYNPPTWSSIPTEPWKFEVLKNGVIVQEIAYPETKPFLTVGRLPTCDVDLEHPSISRYHAVLQSSNQNELFLFDLSTHGTTLNKKLVPSRQHVRVRSGDMIPIRRKLATQHRPQPTREAEDEEPLAVSWGFGEDAVETPLDGAVLEDDEGTIAPPANASYLKDPRKTLTEWLDARGLNLAFDHAEQGSGRDREYMARLEVSLESEGAAGMVVGTGNGPRKRDAERAAIIQVLAKLDRMGYLGGSRANLQQQRMRELMGDVDDGDDDEFFDRTGGMSKKGRGEPAQTKKTVETYESLLDKKTALTDDRAKLDDEIAALERSASGTGDDDEDELDQFMHQLDQDQQRDKIRALQKQRDELDRELARVDQLLVVAAPTQLTLSAPNRATLPGKFRSAAAMPSSSASPSTRSPMPGPKRPTEEPESRPEPKKRRHGLQNSDIAINMATTAINR</sequence>
<dbReference type="STRING" id="578462.A0A0L0T3M4"/>
<feature type="compositionally biased region" description="Acidic residues" evidence="3">
    <location>
        <begin position="285"/>
        <end position="295"/>
    </location>
</feature>
<dbReference type="Gene3D" id="3.30.160.20">
    <property type="match status" value="1"/>
</dbReference>
<dbReference type="AlphaFoldDB" id="A0A0L0T3M4"/>
<evidence type="ECO:0000256" key="3">
    <source>
        <dbReference type="SAM" id="MobiDB-lite"/>
    </source>
</evidence>
<dbReference type="InterPro" id="IPR050923">
    <property type="entry name" value="Cell_Proc_Reg/RNA_Proc"/>
</dbReference>
<dbReference type="OrthoDB" id="444265at2759"/>
<name>A0A0L0T3M4_ALLM3</name>
<evidence type="ECO:0000256" key="1">
    <source>
        <dbReference type="PROSITE-ProRule" id="PRU00266"/>
    </source>
</evidence>
<keyword evidence="1" id="KW-0694">RNA-binding</keyword>
<keyword evidence="2" id="KW-0175">Coiled coil</keyword>
<dbReference type="EMBL" id="GG745360">
    <property type="protein sequence ID" value="KNE69295.1"/>
    <property type="molecule type" value="Genomic_DNA"/>
</dbReference>
<dbReference type="SUPFAM" id="SSF49879">
    <property type="entry name" value="SMAD/FHA domain"/>
    <property type="match status" value="1"/>
</dbReference>
<dbReference type="Pfam" id="PF00498">
    <property type="entry name" value="FHA"/>
    <property type="match status" value="1"/>
</dbReference>
<dbReference type="PROSITE" id="PS50006">
    <property type="entry name" value="FHA_DOMAIN"/>
    <property type="match status" value="1"/>
</dbReference>
<evidence type="ECO:0000259" key="5">
    <source>
        <dbReference type="PROSITE" id="PS50137"/>
    </source>
</evidence>
<dbReference type="eggNOG" id="KOG1881">
    <property type="taxonomic scope" value="Eukaryota"/>
</dbReference>
<feature type="coiled-coil region" evidence="2">
    <location>
        <begin position="320"/>
        <end position="395"/>
    </location>
</feature>
<gene>
    <name evidence="6" type="ORF">AMAG_13675</name>
</gene>
<dbReference type="Proteomes" id="UP000054350">
    <property type="component" value="Unassembled WGS sequence"/>
</dbReference>
<reference evidence="7" key="2">
    <citation type="submission" date="2009-11" db="EMBL/GenBank/DDBJ databases">
        <title>The Genome Sequence of Allomyces macrogynus strain ATCC 38327.</title>
        <authorList>
            <consortium name="The Broad Institute Genome Sequencing Platform"/>
            <person name="Russ C."/>
            <person name="Cuomo C."/>
            <person name="Shea T."/>
            <person name="Young S.K."/>
            <person name="Zeng Q."/>
            <person name="Koehrsen M."/>
            <person name="Haas B."/>
            <person name="Borodovsky M."/>
            <person name="Guigo R."/>
            <person name="Alvarado L."/>
            <person name="Berlin A."/>
            <person name="Borenstein D."/>
            <person name="Chen Z."/>
            <person name="Engels R."/>
            <person name="Freedman E."/>
            <person name="Gellesch M."/>
            <person name="Goldberg J."/>
            <person name="Griggs A."/>
            <person name="Gujja S."/>
            <person name="Heiman D."/>
            <person name="Hepburn T."/>
            <person name="Howarth C."/>
            <person name="Jen D."/>
            <person name="Larson L."/>
            <person name="Lewis B."/>
            <person name="Mehta T."/>
            <person name="Park D."/>
            <person name="Pearson M."/>
            <person name="Roberts A."/>
            <person name="Saif S."/>
            <person name="Shenoy N."/>
            <person name="Sisk P."/>
            <person name="Stolte C."/>
            <person name="Sykes S."/>
            <person name="Walk T."/>
            <person name="White J."/>
            <person name="Yandava C."/>
            <person name="Burger G."/>
            <person name="Gray M.W."/>
            <person name="Holland P.W.H."/>
            <person name="King N."/>
            <person name="Lang F.B.F."/>
            <person name="Roger A.J."/>
            <person name="Ruiz-Trillo I."/>
            <person name="Lander E."/>
            <person name="Nusbaum C."/>
        </authorList>
    </citation>
    <scope>NUCLEOTIDE SEQUENCE [LARGE SCALE GENOMIC DNA]</scope>
    <source>
        <strain evidence="7">ATCC 38327</strain>
    </source>
</reference>
<dbReference type="SMART" id="SM00240">
    <property type="entry name" value="FHA"/>
    <property type="match status" value="1"/>
</dbReference>
<feature type="region of interest" description="Disordered" evidence="3">
    <location>
        <begin position="285"/>
        <end position="314"/>
    </location>
</feature>
<feature type="compositionally biased region" description="Polar residues" evidence="3">
    <location>
        <begin position="460"/>
        <end position="476"/>
    </location>
</feature>
<dbReference type="OMA" id="WGFQEDA"/>
<dbReference type="PROSITE" id="PS50137">
    <property type="entry name" value="DS_RBD"/>
    <property type="match status" value="1"/>
</dbReference>
<dbReference type="SUPFAM" id="SSF54768">
    <property type="entry name" value="dsRNA-binding domain-like"/>
    <property type="match status" value="1"/>
</dbReference>
<evidence type="ECO:0000313" key="7">
    <source>
        <dbReference type="Proteomes" id="UP000054350"/>
    </source>
</evidence>
<feature type="region of interest" description="Disordered" evidence="3">
    <location>
        <begin position="1"/>
        <end position="32"/>
    </location>
</feature>
<feature type="compositionally biased region" description="Low complexity" evidence="3">
    <location>
        <begin position="419"/>
        <end position="436"/>
    </location>
</feature>
<evidence type="ECO:0000256" key="2">
    <source>
        <dbReference type="SAM" id="Coils"/>
    </source>
</evidence>
<proteinExistence type="predicted"/>
<dbReference type="InterPro" id="IPR014720">
    <property type="entry name" value="dsRBD_dom"/>
</dbReference>
<feature type="compositionally biased region" description="Basic and acidic residues" evidence="3">
    <location>
        <begin position="442"/>
        <end position="452"/>
    </location>
</feature>
<keyword evidence="7" id="KW-1185">Reference proteome</keyword>
<evidence type="ECO:0000259" key="4">
    <source>
        <dbReference type="PROSITE" id="PS50006"/>
    </source>
</evidence>
<evidence type="ECO:0008006" key="8">
    <source>
        <dbReference type="Google" id="ProtNLM"/>
    </source>
</evidence>
<feature type="region of interest" description="Disordered" evidence="3">
    <location>
        <begin position="415"/>
        <end position="476"/>
    </location>
</feature>
<dbReference type="CDD" id="cd19856">
    <property type="entry name" value="DSRM_Kanadaptin"/>
    <property type="match status" value="1"/>
</dbReference>
<dbReference type="Gene3D" id="2.60.200.20">
    <property type="match status" value="1"/>
</dbReference>
<dbReference type="PANTHER" id="PTHR23308">
    <property type="entry name" value="NUCLEAR INHIBITOR OF PROTEIN PHOSPHATASE-1"/>
    <property type="match status" value="1"/>
</dbReference>
<evidence type="ECO:0000313" key="6">
    <source>
        <dbReference type="EMBL" id="KNE69295.1"/>
    </source>
</evidence>
<accession>A0A0L0T3M4</accession>
<protein>
    <recommendedName>
        <fullName evidence="8">FHA domain-containing protein</fullName>
    </recommendedName>
</protein>
<dbReference type="VEuPathDB" id="FungiDB:AMAG_13675"/>
<dbReference type="InterPro" id="IPR008984">
    <property type="entry name" value="SMAD_FHA_dom_sf"/>
</dbReference>
<dbReference type="InterPro" id="IPR000253">
    <property type="entry name" value="FHA_dom"/>
</dbReference>